<evidence type="ECO:0000313" key="5">
    <source>
        <dbReference type="Proteomes" id="UP000177707"/>
    </source>
</evidence>
<gene>
    <name evidence="4" type="ORF">A3A96_03670</name>
</gene>
<protein>
    <recommendedName>
        <fullName evidence="3">RecG wedge domain-containing protein</fullName>
    </recommendedName>
</protein>
<organism evidence="4 5">
    <name type="scientific">Candidatus Zambryskibacteria bacterium RIFCSPLOWO2_01_FULL_39_39</name>
    <dbReference type="NCBI Taxonomy" id="1802758"/>
    <lineage>
        <taxon>Bacteria</taxon>
        <taxon>Candidatus Zambryskiibacteriota</taxon>
    </lineage>
</organism>
<name>A0A1G2TXP4_9BACT</name>
<dbReference type="AlphaFoldDB" id="A0A1G2TXP4"/>
<dbReference type="InterPro" id="IPR047112">
    <property type="entry name" value="RecG/Mfd"/>
</dbReference>
<accession>A0A1G2TXP4</accession>
<dbReference type="STRING" id="1802758.A3A96_03670"/>
<comment type="caution">
    <text evidence="4">The sequence shown here is derived from an EMBL/GenBank/DDBJ whole genome shotgun (WGS) entry which is preliminary data.</text>
</comment>
<keyword evidence="1" id="KW-0378">Hydrolase</keyword>
<evidence type="ECO:0000259" key="3">
    <source>
        <dbReference type="Pfam" id="PF17191"/>
    </source>
</evidence>
<dbReference type="Proteomes" id="UP000177707">
    <property type="component" value="Unassembled WGS sequence"/>
</dbReference>
<evidence type="ECO:0000313" key="4">
    <source>
        <dbReference type="EMBL" id="OHB02075.1"/>
    </source>
</evidence>
<reference evidence="4 5" key="1">
    <citation type="journal article" date="2016" name="Nat. Commun.">
        <title>Thousands of microbial genomes shed light on interconnected biogeochemical processes in an aquifer system.</title>
        <authorList>
            <person name="Anantharaman K."/>
            <person name="Brown C.T."/>
            <person name="Hug L.A."/>
            <person name="Sharon I."/>
            <person name="Castelle C.J."/>
            <person name="Probst A.J."/>
            <person name="Thomas B.C."/>
            <person name="Singh A."/>
            <person name="Wilkins M.J."/>
            <person name="Karaoz U."/>
            <person name="Brodie E.L."/>
            <person name="Williams K.H."/>
            <person name="Hubbard S.S."/>
            <person name="Banfield J.F."/>
        </authorList>
    </citation>
    <scope>NUCLEOTIDE SEQUENCE [LARGE SCALE GENOMIC DNA]</scope>
</reference>
<dbReference type="Gene3D" id="2.40.50.140">
    <property type="entry name" value="Nucleic acid-binding proteins"/>
    <property type="match status" value="1"/>
</dbReference>
<dbReference type="GO" id="GO:0016787">
    <property type="term" value="F:hydrolase activity"/>
    <property type="evidence" value="ECO:0007669"/>
    <property type="project" value="UniProtKB-KW"/>
</dbReference>
<proteinExistence type="predicted"/>
<dbReference type="Pfam" id="PF17191">
    <property type="entry name" value="RecG_wedge"/>
    <property type="match status" value="1"/>
</dbReference>
<dbReference type="PANTHER" id="PTHR47964">
    <property type="entry name" value="ATP-DEPENDENT DNA HELICASE HOMOLOG RECG, CHLOROPLASTIC"/>
    <property type="match status" value="1"/>
</dbReference>
<dbReference type="InterPro" id="IPR033454">
    <property type="entry name" value="RecG_wedge"/>
</dbReference>
<dbReference type="PANTHER" id="PTHR47964:SF1">
    <property type="entry name" value="ATP-DEPENDENT DNA HELICASE HOMOLOG RECG, CHLOROPLASTIC"/>
    <property type="match status" value="1"/>
</dbReference>
<keyword evidence="2" id="KW-0067">ATP-binding</keyword>
<evidence type="ECO:0000256" key="2">
    <source>
        <dbReference type="ARBA" id="ARBA00022806"/>
    </source>
</evidence>
<dbReference type="EMBL" id="MHWB01000008">
    <property type="protein sequence ID" value="OHB02075.1"/>
    <property type="molecule type" value="Genomic_DNA"/>
</dbReference>
<evidence type="ECO:0000256" key="1">
    <source>
        <dbReference type="ARBA" id="ARBA00022801"/>
    </source>
</evidence>
<dbReference type="SUPFAM" id="SSF50249">
    <property type="entry name" value="Nucleic acid-binding proteins"/>
    <property type="match status" value="1"/>
</dbReference>
<dbReference type="GO" id="GO:0003678">
    <property type="term" value="F:DNA helicase activity"/>
    <property type="evidence" value="ECO:0007669"/>
    <property type="project" value="TreeGrafter"/>
</dbReference>
<keyword evidence="2" id="KW-0347">Helicase</keyword>
<dbReference type="GO" id="GO:0006281">
    <property type="term" value="P:DNA repair"/>
    <property type="evidence" value="ECO:0007669"/>
    <property type="project" value="InterPro"/>
</dbReference>
<keyword evidence="2" id="KW-0547">Nucleotide-binding</keyword>
<sequence length="275" mass="31669">MSNNTIRIDTPLESIQRLSPFQKKALSKMRLKKVADLLRHFPVRYGEAGRIKATEFLIAGEDVVIFGKISNLKTAKTFKSHVPIGTAEVEDSTGKIKIIWFSQPYIAKMFFEGDLVRVEGRVSQRRTKIPSTNETKISELYFSNPKIEKVSEVPEGASDSLFPGEDGHSLSPVYPESRGISSNWIYHFLQKIFRSNVLENIEDHIPPEILKKYNLPSLKTSLIWIHAPRKKEDAEVARKRFAFEEIFLFSSTDKKKNISPRKKILSPYQKRKKRF</sequence>
<feature type="domain" description="RecG wedge" evidence="3">
    <location>
        <begin position="16"/>
        <end position="185"/>
    </location>
</feature>
<dbReference type="InterPro" id="IPR012340">
    <property type="entry name" value="NA-bd_OB-fold"/>
</dbReference>